<dbReference type="CDD" id="cd01650">
    <property type="entry name" value="RT_nLTR_like"/>
    <property type="match status" value="1"/>
</dbReference>
<dbReference type="PROSITE" id="PS50878">
    <property type="entry name" value="RT_POL"/>
    <property type="match status" value="1"/>
</dbReference>
<evidence type="ECO:0000313" key="3">
    <source>
        <dbReference type="Proteomes" id="UP000280834"/>
    </source>
</evidence>
<dbReference type="Proteomes" id="UP000280834">
    <property type="component" value="Unassembled WGS sequence"/>
</dbReference>
<gene>
    <name evidence="2" type="ORF">BTMF_LOCUS2309</name>
</gene>
<feature type="domain" description="Reverse transcriptase" evidence="1">
    <location>
        <begin position="275"/>
        <end position="522"/>
    </location>
</feature>
<dbReference type="SUPFAM" id="SSF56672">
    <property type="entry name" value="DNA/RNA polymerases"/>
    <property type="match status" value="1"/>
</dbReference>
<protein>
    <recommendedName>
        <fullName evidence="1">Reverse transcriptase domain-containing protein</fullName>
    </recommendedName>
</protein>
<organism evidence="2 3">
    <name type="scientific">Brugia timori</name>
    <dbReference type="NCBI Taxonomy" id="42155"/>
    <lineage>
        <taxon>Eukaryota</taxon>
        <taxon>Metazoa</taxon>
        <taxon>Ecdysozoa</taxon>
        <taxon>Nematoda</taxon>
        <taxon>Chromadorea</taxon>
        <taxon>Rhabditida</taxon>
        <taxon>Spirurina</taxon>
        <taxon>Spiruromorpha</taxon>
        <taxon>Filarioidea</taxon>
        <taxon>Onchocercidae</taxon>
        <taxon>Brugia</taxon>
    </lineage>
</organism>
<dbReference type="PRINTS" id="PR01345">
    <property type="entry name" value="CERVTRCPTASE"/>
</dbReference>
<evidence type="ECO:0000313" key="2">
    <source>
        <dbReference type="EMBL" id="VDO12276.1"/>
    </source>
</evidence>
<proteinExistence type="predicted"/>
<dbReference type="AlphaFoldDB" id="A0A3P7SV72"/>
<reference evidence="2 3" key="1">
    <citation type="submission" date="2018-11" db="EMBL/GenBank/DDBJ databases">
        <authorList>
            <consortium name="Pathogen Informatics"/>
        </authorList>
    </citation>
    <scope>NUCLEOTIDE SEQUENCE [LARGE SCALE GENOMIC DNA]</scope>
</reference>
<dbReference type="EMBL" id="UZAG01001867">
    <property type="protein sequence ID" value="VDO12276.1"/>
    <property type="molecule type" value="Genomic_DNA"/>
</dbReference>
<accession>A0A3P7SV72</accession>
<sequence>MWKNEAFHTAIEFSIFVHKNQRPNDCEFEEVSEYHKANYENIKRRLCSVDWQTILRNEGNVEIAVDCFYNILYQIIHVEVPRKKKRRHGNSKYPVWYNRQIKNLKNRKQKAHKIYKKSNNNENLQKYLDICNELNFAIDTAFEEYNTKTENEIKSCPKNFFNYVKTNLKSDNFPSSMHLDEHVGNNSEEICNLFATFFQKIYTTFTEQDRDRDFFEFIPEFPMDINVNQVTVHDILHALKKLDASKGAGPDDIPPVFLKNLAMELTAPLFWIFKISLETGIFPKAWKSSFLVPIFKSGKKSDIRNYRGIAIISCIPKLFEAIINEKLFIQMKNRITNMQHGFYKGRSTATNLLEFINYSLNAMDNGNHVEALYTDFSKAFDRIDIPMLLFKLQKMGIEPGLLKWLESYLTNRHQIIKFNGKKSHPIQVTSGVPQGSHLGPLLFILYVNDISFILKTTKVLIYADDMKLFLEIRNNDDINIFQNEIHIFHTWCSKSLLQLNIKKCNSISFSRKRNTPNLSISLGNQNVEKCNRVRDLGVILDSKLNFNDHYNTIIHRANNMLSFTKRFSFNFNDPYTIKTLYVAYVRSILEYCSIVWSPFQTTHINRIESVQKQFLLYALRKLGWTTFPLPSYEARCMLINIQTLEQRRKIAMVSFVNDIVSQRIDSAEILSKLNFYIPSRQLRNRNLFLINHHRTNYAKNGPLNQIMTIYNQHCETI</sequence>
<dbReference type="InterPro" id="IPR043502">
    <property type="entry name" value="DNA/RNA_pol_sf"/>
</dbReference>
<dbReference type="Pfam" id="PF00078">
    <property type="entry name" value="RVT_1"/>
    <property type="match status" value="1"/>
</dbReference>
<feature type="non-terminal residue" evidence="2">
    <location>
        <position position="717"/>
    </location>
</feature>
<keyword evidence="3" id="KW-1185">Reference proteome</keyword>
<dbReference type="PANTHER" id="PTHR33332">
    <property type="entry name" value="REVERSE TRANSCRIPTASE DOMAIN-CONTAINING PROTEIN"/>
    <property type="match status" value="1"/>
</dbReference>
<name>A0A3P7SV72_9BILA</name>
<evidence type="ECO:0000259" key="1">
    <source>
        <dbReference type="PROSITE" id="PS50878"/>
    </source>
</evidence>
<dbReference type="InterPro" id="IPR000477">
    <property type="entry name" value="RT_dom"/>
</dbReference>